<dbReference type="InterPro" id="IPR021226">
    <property type="entry name" value="Phage_gene29"/>
</dbReference>
<keyword evidence="2" id="KW-1185">Reference proteome</keyword>
<dbReference type="Proteomes" id="UP001602089">
    <property type="component" value="Unassembled WGS sequence"/>
</dbReference>
<organism evidence="1 2">
    <name type="scientific">Nocardia elegans</name>
    <dbReference type="NCBI Taxonomy" id="300029"/>
    <lineage>
        <taxon>Bacteria</taxon>
        <taxon>Bacillati</taxon>
        <taxon>Actinomycetota</taxon>
        <taxon>Actinomycetes</taxon>
        <taxon>Mycobacteriales</taxon>
        <taxon>Nocardiaceae</taxon>
        <taxon>Nocardia</taxon>
    </lineage>
</organism>
<comment type="caution">
    <text evidence="1">The sequence shown here is derived from an EMBL/GenBank/DDBJ whole genome shotgun (WGS) entry which is preliminary data.</text>
</comment>
<evidence type="ECO:0000313" key="1">
    <source>
        <dbReference type="EMBL" id="MFF4027013.1"/>
    </source>
</evidence>
<gene>
    <name evidence="1" type="ORF">ACFYY5_29610</name>
</gene>
<dbReference type="RefSeq" id="WP_387132171.1">
    <property type="nucleotide sequence ID" value="NZ_JBIATK010000012.1"/>
</dbReference>
<accession>A0ABW6TLP6</accession>
<dbReference type="EMBL" id="JBIATK010000012">
    <property type="protein sequence ID" value="MFF4027013.1"/>
    <property type="molecule type" value="Genomic_DNA"/>
</dbReference>
<reference evidence="1 2" key="1">
    <citation type="submission" date="2024-10" db="EMBL/GenBank/DDBJ databases">
        <title>The Natural Products Discovery Center: Release of the First 8490 Sequenced Strains for Exploring Actinobacteria Biosynthetic Diversity.</title>
        <authorList>
            <person name="Kalkreuter E."/>
            <person name="Kautsar S.A."/>
            <person name="Yang D."/>
            <person name="Bader C.D."/>
            <person name="Teijaro C.N."/>
            <person name="Fluegel L."/>
            <person name="Davis C.M."/>
            <person name="Simpson J.R."/>
            <person name="Lauterbach L."/>
            <person name="Steele A.D."/>
            <person name="Gui C."/>
            <person name="Meng S."/>
            <person name="Li G."/>
            <person name="Viehrig K."/>
            <person name="Ye F."/>
            <person name="Su P."/>
            <person name="Kiefer A.F."/>
            <person name="Nichols A."/>
            <person name="Cepeda A.J."/>
            <person name="Yan W."/>
            <person name="Fan B."/>
            <person name="Jiang Y."/>
            <person name="Adhikari A."/>
            <person name="Zheng C.-J."/>
            <person name="Schuster L."/>
            <person name="Cowan T.M."/>
            <person name="Smanski M.J."/>
            <person name="Chevrette M.G."/>
            <person name="De Carvalho L.P.S."/>
            <person name="Shen B."/>
        </authorList>
    </citation>
    <scope>NUCLEOTIDE SEQUENCE [LARGE SCALE GENOMIC DNA]</scope>
    <source>
        <strain evidence="1 2">NPDC001867</strain>
    </source>
</reference>
<sequence length="232" mass="25985">MTTVTIETPDGPIEVDTSPWLKEGEFPTKANTNPNCPEEALLHTYTGLPGMKGAPLAFPVEYLRMVSRRQWDCGVRPADSVIPPEVKIKYQKPRQTDPHWLTSPGVWVPESDPDREQFDIKEFVGSLPRDAKRQLAEALGFDPEGAVPDQQLVAGLENKPQQPRPQGNVVRDGATVSNEPLPFDPLTHDVRDVLAYLRDADPEEQDRVVAIERHLNDKPRAGILKRYKEVGL</sequence>
<protein>
    <submittedName>
        <fullName evidence="1">DUF2744 domain-containing protein</fullName>
    </submittedName>
</protein>
<evidence type="ECO:0000313" key="2">
    <source>
        <dbReference type="Proteomes" id="UP001602089"/>
    </source>
</evidence>
<dbReference type="Pfam" id="PF10910">
    <property type="entry name" value="Phage_gene29"/>
    <property type="match status" value="1"/>
</dbReference>
<name>A0ABW6TLP6_9NOCA</name>
<proteinExistence type="predicted"/>